<dbReference type="InterPro" id="IPR011606">
    <property type="entry name" value="Brnchd-chn_aa_trnsp_permease"/>
</dbReference>
<evidence type="ECO:0000313" key="12">
    <source>
        <dbReference type="Proteomes" id="UP000261231"/>
    </source>
</evidence>
<dbReference type="EMBL" id="QVEP01000047">
    <property type="protein sequence ID" value="RGB75350.1"/>
    <property type="molecule type" value="Genomic_DNA"/>
</dbReference>
<feature type="transmembrane region" description="Helical" evidence="8">
    <location>
        <begin position="12"/>
        <end position="30"/>
    </location>
</feature>
<comment type="caution">
    <text evidence="10">The sequence shown here is derived from an EMBL/GenBank/DDBJ whole genome shotgun (WGS) entry which is preliminary data.</text>
</comment>
<evidence type="ECO:0000256" key="8">
    <source>
        <dbReference type="SAM" id="Phobius"/>
    </source>
</evidence>
<evidence type="ECO:0000313" key="10">
    <source>
        <dbReference type="EMBL" id="RGC49320.1"/>
    </source>
</evidence>
<evidence type="ECO:0000256" key="5">
    <source>
        <dbReference type="ARBA" id="ARBA00022692"/>
    </source>
</evidence>
<dbReference type="Pfam" id="PF03591">
    <property type="entry name" value="AzlC"/>
    <property type="match status" value="1"/>
</dbReference>
<keyword evidence="6 8" id="KW-1133">Transmembrane helix</keyword>
<keyword evidence="4" id="KW-1003">Cell membrane</keyword>
<feature type="transmembrane region" description="Helical" evidence="8">
    <location>
        <begin position="182"/>
        <end position="201"/>
    </location>
</feature>
<evidence type="ECO:0000256" key="6">
    <source>
        <dbReference type="ARBA" id="ARBA00022989"/>
    </source>
</evidence>
<keyword evidence="5 8" id="KW-0812">Transmembrane</keyword>
<keyword evidence="7 8" id="KW-0472">Membrane</keyword>
<evidence type="ECO:0000313" key="11">
    <source>
        <dbReference type="Proteomes" id="UP000260773"/>
    </source>
</evidence>
<dbReference type="PANTHER" id="PTHR34979">
    <property type="entry name" value="INNER MEMBRANE PROTEIN YGAZ"/>
    <property type="match status" value="1"/>
</dbReference>
<protein>
    <submittedName>
        <fullName evidence="10">Branched-chain amino acid ABC transporter permease</fullName>
    </submittedName>
</protein>
<reference evidence="11 12" key="1">
    <citation type="submission" date="2018-08" db="EMBL/GenBank/DDBJ databases">
        <title>A genome reference for cultivated species of the human gut microbiota.</title>
        <authorList>
            <person name="Zou Y."/>
            <person name="Xue W."/>
            <person name="Luo G."/>
        </authorList>
    </citation>
    <scope>NUCLEOTIDE SEQUENCE [LARGE SCALE GENOMIC DNA]</scope>
    <source>
        <strain evidence="9 11">AF45-17</strain>
        <strain evidence="10 12">AM28-39</strain>
    </source>
</reference>
<evidence type="ECO:0000256" key="2">
    <source>
        <dbReference type="ARBA" id="ARBA00010735"/>
    </source>
</evidence>
<evidence type="ECO:0000256" key="1">
    <source>
        <dbReference type="ARBA" id="ARBA00004651"/>
    </source>
</evidence>
<dbReference type="Proteomes" id="UP000260773">
    <property type="component" value="Unassembled WGS sequence"/>
</dbReference>
<name>A0A3E2XPW3_9FIRM</name>
<comment type="similarity">
    <text evidence="2">Belongs to the AzlC family.</text>
</comment>
<keyword evidence="3" id="KW-0813">Transport</keyword>
<evidence type="ECO:0000256" key="4">
    <source>
        <dbReference type="ARBA" id="ARBA00022475"/>
    </source>
</evidence>
<comment type="subcellular location">
    <subcellularLocation>
        <location evidence="1">Cell membrane</location>
        <topology evidence="1">Multi-pass membrane protein</topology>
    </subcellularLocation>
</comment>
<feature type="transmembrane region" description="Helical" evidence="8">
    <location>
        <begin position="127"/>
        <end position="149"/>
    </location>
</feature>
<dbReference type="OrthoDB" id="3181706at2"/>
<proteinExistence type="inferred from homology"/>
<evidence type="ECO:0000313" key="9">
    <source>
        <dbReference type="EMBL" id="RGB75350.1"/>
    </source>
</evidence>
<dbReference type="AlphaFoldDB" id="A0A3E2XPW3"/>
<dbReference type="RefSeq" id="WP_015513242.1">
    <property type="nucleotide sequence ID" value="NZ_JAQDKA010000008.1"/>
</dbReference>
<evidence type="ECO:0000256" key="3">
    <source>
        <dbReference type="ARBA" id="ARBA00022448"/>
    </source>
</evidence>
<accession>A0A3E2XPW3</accession>
<sequence>MKKYIKYAFSRTLPVLFGYIFLGIAFGIVLQQAGFNFIWAFCISLFLYAGSMQFVLVPLLASAASPLTVAVTTLFVNSRHVFYGLSFIESFKKMKTQLYMIFSLSDETYSVLCSCKNEDPEEKNRPAWFLINLFDQSYWIIGSVIGALLGQVLPFDFTGIDFSMTALFVVILLDQVLAHPKAAGRCAVTGLLAGVICLFIFGSGNFLLPALIITVLFVTAFAQAERRKELP</sequence>
<gene>
    <name evidence="9" type="ORF">DW070_14160</name>
    <name evidence="10" type="ORF">DW747_05065</name>
</gene>
<dbReference type="EMBL" id="QVFD01000003">
    <property type="protein sequence ID" value="RGC49320.1"/>
    <property type="molecule type" value="Genomic_DNA"/>
</dbReference>
<dbReference type="Proteomes" id="UP000261231">
    <property type="component" value="Unassembled WGS sequence"/>
</dbReference>
<dbReference type="PANTHER" id="PTHR34979:SF1">
    <property type="entry name" value="INNER MEMBRANE PROTEIN YGAZ"/>
    <property type="match status" value="1"/>
</dbReference>
<keyword evidence="12" id="KW-1185">Reference proteome</keyword>
<dbReference type="GO" id="GO:0005886">
    <property type="term" value="C:plasma membrane"/>
    <property type="evidence" value="ECO:0007669"/>
    <property type="project" value="UniProtKB-SubCell"/>
</dbReference>
<evidence type="ECO:0000256" key="7">
    <source>
        <dbReference type="ARBA" id="ARBA00023136"/>
    </source>
</evidence>
<organism evidence="10 12">
    <name type="scientific">Coprococcus catus</name>
    <dbReference type="NCBI Taxonomy" id="116085"/>
    <lineage>
        <taxon>Bacteria</taxon>
        <taxon>Bacillati</taxon>
        <taxon>Bacillota</taxon>
        <taxon>Clostridia</taxon>
        <taxon>Lachnospirales</taxon>
        <taxon>Lachnospiraceae</taxon>
        <taxon>Coprococcus</taxon>
    </lineage>
</organism>
<dbReference type="GO" id="GO:1903785">
    <property type="term" value="P:L-valine transmembrane transport"/>
    <property type="evidence" value="ECO:0007669"/>
    <property type="project" value="TreeGrafter"/>
</dbReference>